<dbReference type="EMBL" id="CAXKWB010015200">
    <property type="protein sequence ID" value="CAL4112977.1"/>
    <property type="molecule type" value="Genomic_DNA"/>
</dbReference>
<feature type="non-terminal residue" evidence="3">
    <location>
        <position position="314"/>
    </location>
</feature>
<protein>
    <recommendedName>
        <fullName evidence="2">B30.2/SPRY domain-containing protein</fullName>
    </recommendedName>
</protein>
<dbReference type="SMART" id="SM00449">
    <property type="entry name" value="SPRY"/>
    <property type="match status" value="1"/>
</dbReference>
<dbReference type="AlphaFoldDB" id="A0AAV2R7I1"/>
<proteinExistence type="predicted"/>
<evidence type="ECO:0000313" key="4">
    <source>
        <dbReference type="Proteomes" id="UP001497623"/>
    </source>
</evidence>
<dbReference type="Proteomes" id="UP001497623">
    <property type="component" value="Unassembled WGS sequence"/>
</dbReference>
<name>A0AAV2R7I1_MEGNR</name>
<dbReference type="PANTHER" id="PTHR24099">
    <property type="entry name" value="E3 UBIQUITIN-PROTEIN LIGASE TRIM36-RELATED"/>
    <property type="match status" value="1"/>
</dbReference>
<keyword evidence="4" id="KW-1185">Reference proteome</keyword>
<feature type="compositionally biased region" description="Basic and acidic residues" evidence="1">
    <location>
        <begin position="1"/>
        <end position="12"/>
    </location>
</feature>
<feature type="compositionally biased region" description="Polar residues" evidence="1">
    <location>
        <begin position="29"/>
        <end position="47"/>
    </location>
</feature>
<feature type="compositionally biased region" description="Polar residues" evidence="1">
    <location>
        <begin position="113"/>
        <end position="130"/>
    </location>
</feature>
<evidence type="ECO:0000259" key="2">
    <source>
        <dbReference type="PROSITE" id="PS50188"/>
    </source>
</evidence>
<sequence length="314" mass="34591">MAILEAKSENHNELTSQNEEAIVPDITINDIQSDQPTPSSDPDNKTSLDPLKYTIGQLKPVEAAPKTAYAYIGPNKSFKIAVPQDKLEAITSKLIWVENIKAGPFGKPRPKGHSSNQTRRSQNNHSSRNLILTNNDNNLYMNPVTLPSIGVAWFTLDSEHPDLTVSTSGASISCDSYEHRVTLGSVGFSRGSHYWEYYIDKYDGNADIAFGIARIDVNKEMILGKSNGSWSMYIDGERSWLMHSGQHFNRTSGGVHTGDTVGLMLNLQDKSLTFYVNKKQQGCVSLHGIHGVLYPAGSLNRSVQLTVRTGLNVP</sequence>
<dbReference type="InterPro" id="IPR050617">
    <property type="entry name" value="E3_ligase_FN3/SPRY"/>
</dbReference>
<dbReference type="Gene3D" id="2.60.120.920">
    <property type="match status" value="1"/>
</dbReference>
<comment type="caution">
    <text evidence="3">The sequence shown here is derived from an EMBL/GenBank/DDBJ whole genome shotgun (WGS) entry which is preliminary data.</text>
</comment>
<feature type="region of interest" description="Disordered" evidence="1">
    <location>
        <begin position="1"/>
        <end position="50"/>
    </location>
</feature>
<dbReference type="InterPro" id="IPR001870">
    <property type="entry name" value="B30.2/SPRY"/>
</dbReference>
<dbReference type="PANTHER" id="PTHR24099:SF15">
    <property type="entry name" value="E3 UBIQUITIN-PROTEIN LIGASE TRIM9"/>
    <property type="match status" value="1"/>
</dbReference>
<dbReference type="SUPFAM" id="SSF49899">
    <property type="entry name" value="Concanavalin A-like lectins/glucanases"/>
    <property type="match status" value="1"/>
</dbReference>
<evidence type="ECO:0000313" key="3">
    <source>
        <dbReference type="EMBL" id="CAL4112977.1"/>
    </source>
</evidence>
<dbReference type="InterPro" id="IPR013320">
    <property type="entry name" value="ConA-like_dom_sf"/>
</dbReference>
<evidence type="ECO:0000256" key="1">
    <source>
        <dbReference type="SAM" id="MobiDB-lite"/>
    </source>
</evidence>
<gene>
    <name evidence="3" type="ORF">MNOR_LOCUS20014</name>
</gene>
<dbReference type="Pfam" id="PF00622">
    <property type="entry name" value="SPRY"/>
    <property type="match status" value="1"/>
</dbReference>
<organism evidence="3 4">
    <name type="scientific">Meganyctiphanes norvegica</name>
    <name type="common">Northern krill</name>
    <name type="synonym">Thysanopoda norvegica</name>
    <dbReference type="NCBI Taxonomy" id="48144"/>
    <lineage>
        <taxon>Eukaryota</taxon>
        <taxon>Metazoa</taxon>
        <taxon>Ecdysozoa</taxon>
        <taxon>Arthropoda</taxon>
        <taxon>Crustacea</taxon>
        <taxon>Multicrustacea</taxon>
        <taxon>Malacostraca</taxon>
        <taxon>Eumalacostraca</taxon>
        <taxon>Eucarida</taxon>
        <taxon>Euphausiacea</taxon>
        <taxon>Euphausiidae</taxon>
        <taxon>Meganyctiphanes</taxon>
    </lineage>
</organism>
<dbReference type="InterPro" id="IPR043136">
    <property type="entry name" value="B30.2/SPRY_sf"/>
</dbReference>
<reference evidence="3 4" key="1">
    <citation type="submission" date="2024-05" db="EMBL/GenBank/DDBJ databases">
        <authorList>
            <person name="Wallberg A."/>
        </authorList>
    </citation>
    <scope>NUCLEOTIDE SEQUENCE [LARGE SCALE GENOMIC DNA]</scope>
</reference>
<dbReference type="PROSITE" id="PS50188">
    <property type="entry name" value="B302_SPRY"/>
    <property type="match status" value="1"/>
</dbReference>
<dbReference type="CDD" id="cd12889">
    <property type="entry name" value="SPRY_PRY_TRIM67_9"/>
    <property type="match status" value="1"/>
</dbReference>
<dbReference type="InterPro" id="IPR003877">
    <property type="entry name" value="SPRY_dom"/>
</dbReference>
<accession>A0AAV2R7I1</accession>
<feature type="region of interest" description="Disordered" evidence="1">
    <location>
        <begin position="105"/>
        <end position="130"/>
    </location>
</feature>
<feature type="domain" description="B30.2/SPRY" evidence="2">
    <location>
        <begin position="131"/>
        <end position="314"/>
    </location>
</feature>